<gene>
    <name evidence="3" type="ORF">L288_12595</name>
</gene>
<dbReference type="InterPro" id="IPR001296">
    <property type="entry name" value="Glyco_trans_1"/>
</dbReference>
<proteinExistence type="predicted"/>
<dbReference type="AlphaFoldDB" id="T0H027"/>
<organism evidence="3 4">
    <name type="scientific">Sphingobium quisquiliarum P25</name>
    <dbReference type="NCBI Taxonomy" id="1329909"/>
    <lineage>
        <taxon>Bacteria</taxon>
        <taxon>Pseudomonadati</taxon>
        <taxon>Pseudomonadota</taxon>
        <taxon>Alphaproteobacteria</taxon>
        <taxon>Sphingomonadales</taxon>
        <taxon>Sphingomonadaceae</taxon>
        <taxon>Sphingobium</taxon>
    </lineage>
</organism>
<feature type="domain" description="Glycosyl transferase family 1" evidence="1">
    <location>
        <begin position="182"/>
        <end position="337"/>
    </location>
</feature>
<reference evidence="3 4" key="1">
    <citation type="journal article" date="2013" name="Genome Announc.">
        <title>Draft Genome Sequence of Sphingobium quisquiliarum Strain P25T, a Novel Hexachlorocyclohexane (HCH)-Degrading Bacterium Isolated from an HCH Dumpsite.</title>
        <authorList>
            <person name="Kumar Singh A."/>
            <person name="Sangwan N."/>
            <person name="Sharma A."/>
            <person name="Gupta V."/>
            <person name="Khurana J.P."/>
            <person name="Lal R."/>
        </authorList>
    </citation>
    <scope>NUCLEOTIDE SEQUENCE [LARGE SCALE GENOMIC DNA]</scope>
    <source>
        <strain evidence="3 4">P25</strain>
    </source>
</reference>
<evidence type="ECO:0000259" key="1">
    <source>
        <dbReference type="Pfam" id="PF00534"/>
    </source>
</evidence>
<evidence type="ECO:0000259" key="2">
    <source>
        <dbReference type="Pfam" id="PF13439"/>
    </source>
</evidence>
<dbReference type="Gene3D" id="3.40.50.2000">
    <property type="entry name" value="Glycogen Phosphorylase B"/>
    <property type="match status" value="2"/>
</dbReference>
<feature type="domain" description="Glycosyltransferase subfamily 4-like N-terminal" evidence="2">
    <location>
        <begin position="13"/>
        <end position="169"/>
    </location>
</feature>
<dbReference type="PANTHER" id="PTHR12526:SF635">
    <property type="entry name" value="GLYCOSYL TRANSFERASE GROUP 1"/>
    <property type="match status" value="1"/>
</dbReference>
<dbReference type="Proteomes" id="UP000015525">
    <property type="component" value="Unassembled WGS sequence"/>
</dbReference>
<dbReference type="Pfam" id="PF13439">
    <property type="entry name" value="Glyco_transf_4"/>
    <property type="match status" value="1"/>
</dbReference>
<comment type="caution">
    <text evidence="3">The sequence shown here is derived from an EMBL/GenBank/DDBJ whole genome shotgun (WGS) entry which is preliminary data.</text>
</comment>
<evidence type="ECO:0008006" key="5">
    <source>
        <dbReference type="Google" id="ProtNLM"/>
    </source>
</evidence>
<dbReference type="RefSeq" id="WP_021238738.1">
    <property type="nucleotide sequence ID" value="NZ_ATHO01000109.1"/>
</dbReference>
<dbReference type="Pfam" id="PF00534">
    <property type="entry name" value="Glycos_transf_1"/>
    <property type="match status" value="1"/>
</dbReference>
<dbReference type="SUPFAM" id="SSF53756">
    <property type="entry name" value="UDP-Glycosyltransferase/glycogen phosphorylase"/>
    <property type="match status" value="1"/>
</dbReference>
<dbReference type="CDD" id="cd03811">
    <property type="entry name" value="GT4_GT28_WabH-like"/>
    <property type="match status" value="1"/>
</dbReference>
<name>T0H027_9SPHN</name>
<dbReference type="InterPro" id="IPR028098">
    <property type="entry name" value="Glyco_trans_4-like_N"/>
</dbReference>
<protein>
    <recommendedName>
        <fullName evidence="5">Glycosyl transferase family 1</fullName>
    </recommendedName>
</protein>
<sequence length="381" mass="40498">MRICSIITSFTSGGAEMLVRDLAERFAATGHDATVIALSDAAQIGNDRETEAAMMAHIREAGGQALSLGLANRNAWIGGARALRGMARAMNPDVIHCHTARALPIVALARPRVPVVLTHHNSRLSFPPAAFHLFNRIADGYVAISEQCETMLRAHSRKPVQLIWNAANPRFRASEPRQPVAHDPMILAVGTVSEQKDYPTLIRAARLLAAALAPQGRRPRICIAGGGPMLGELQALVEASGAGSHVELLGARGDVDMLMRRADLFVNSSLWEGFPISLIEAASSGLPMVATRVAGNREMVVPGMNGELVPPGDAQALASAMAAILSDDASHARLSAGALESAGRFSIERCATAHLALYGRLRGNRSGHRAYGRLSIDRECA</sequence>
<dbReference type="PATRIC" id="fig|1329909.3.peg.2438"/>
<dbReference type="GO" id="GO:0016757">
    <property type="term" value="F:glycosyltransferase activity"/>
    <property type="evidence" value="ECO:0007669"/>
    <property type="project" value="InterPro"/>
</dbReference>
<evidence type="ECO:0000313" key="3">
    <source>
        <dbReference type="EMBL" id="EQB05478.1"/>
    </source>
</evidence>
<accession>T0H027</accession>
<evidence type="ECO:0000313" key="4">
    <source>
        <dbReference type="Proteomes" id="UP000015525"/>
    </source>
</evidence>
<keyword evidence="4" id="KW-1185">Reference proteome</keyword>
<dbReference type="EMBL" id="ATHO01000109">
    <property type="protein sequence ID" value="EQB05478.1"/>
    <property type="molecule type" value="Genomic_DNA"/>
</dbReference>
<dbReference type="PANTHER" id="PTHR12526">
    <property type="entry name" value="GLYCOSYLTRANSFERASE"/>
    <property type="match status" value="1"/>
</dbReference>